<feature type="region of interest" description="Disordered" evidence="2">
    <location>
        <begin position="1187"/>
        <end position="1206"/>
    </location>
</feature>
<feature type="compositionally biased region" description="Basic and acidic residues" evidence="2">
    <location>
        <begin position="1456"/>
        <end position="1468"/>
    </location>
</feature>
<feature type="region of interest" description="Disordered" evidence="2">
    <location>
        <begin position="1140"/>
        <end position="1163"/>
    </location>
</feature>
<feature type="compositionally biased region" description="Basic and acidic residues" evidence="2">
    <location>
        <begin position="3094"/>
        <end position="3108"/>
    </location>
</feature>
<feature type="compositionally biased region" description="Low complexity" evidence="2">
    <location>
        <begin position="4009"/>
        <end position="4024"/>
    </location>
</feature>
<feature type="coiled-coil region" evidence="1">
    <location>
        <begin position="540"/>
        <end position="587"/>
    </location>
</feature>
<dbReference type="PANTHER" id="PTHR23159:SF31">
    <property type="entry name" value="CENTROSOME-ASSOCIATED PROTEIN CEP250 ISOFORM X1"/>
    <property type="match status" value="1"/>
</dbReference>
<feature type="coiled-coil region" evidence="1">
    <location>
        <begin position="2681"/>
        <end position="2758"/>
    </location>
</feature>
<feature type="region of interest" description="Disordered" evidence="2">
    <location>
        <begin position="1346"/>
        <end position="1365"/>
    </location>
</feature>
<feature type="compositionally biased region" description="Acidic residues" evidence="2">
    <location>
        <begin position="1241"/>
        <end position="1259"/>
    </location>
</feature>
<feature type="coiled-coil region" evidence="1">
    <location>
        <begin position="3356"/>
        <end position="3522"/>
    </location>
</feature>
<gene>
    <name evidence="3" type="ORF">M9Y10_035572</name>
</gene>
<feature type="compositionally biased region" description="Basic and acidic residues" evidence="2">
    <location>
        <begin position="1219"/>
        <end position="1237"/>
    </location>
</feature>
<feature type="compositionally biased region" description="Basic and acidic residues" evidence="2">
    <location>
        <begin position="1663"/>
        <end position="1675"/>
    </location>
</feature>
<feature type="region of interest" description="Disordered" evidence="2">
    <location>
        <begin position="1539"/>
        <end position="1560"/>
    </location>
</feature>
<feature type="region of interest" description="Disordered" evidence="2">
    <location>
        <begin position="3241"/>
        <end position="3304"/>
    </location>
</feature>
<comment type="caution">
    <text evidence="3">The sequence shown here is derived from an EMBL/GenBank/DDBJ whole genome shotgun (WGS) entry which is preliminary data.</text>
</comment>
<feature type="coiled-coil region" evidence="1">
    <location>
        <begin position="638"/>
        <end position="665"/>
    </location>
</feature>
<name>A0ABR2GWW2_9EUKA</name>
<feature type="coiled-coil region" evidence="1">
    <location>
        <begin position="3859"/>
        <end position="3886"/>
    </location>
</feature>
<feature type="region of interest" description="Disordered" evidence="2">
    <location>
        <begin position="1429"/>
        <end position="1476"/>
    </location>
</feature>
<accession>A0ABR2GWW2</accession>
<feature type="coiled-coil region" evidence="1">
    <location>
        <begin position="2235"/>
        <end position="2287"/>
    </location>
</feature>
<evidence type="ECO:0000313" key="4">
    <source>
        <dbReference type="Proteomes" id="UP001470230"/>
    </source>
</evidence>
<feature type="coiled-coil region" evidence="1">
    <location>
        <begin position="3664"/>
        <end position="3799"/>
    </location>
</feature>
<feature type="region of interest" description="Disordered" evidence="2">
    <location>
        <begin position="4009"/>
        <end position="4034"/>
    </location>
</feature>
<dbReference type="EMBL" id="JAPFFF010000056">
    <property type="protein sequence ID" value="KAK8838156.1"/>
    <property type="molecule type" value="Genomic_DNA"/>
</dbReference>
<feature type="region of interest" description="Disordered" evidence="2">
    <location>
        <begin position="3329"/>
        <end position="3356"/>
    </location>
</feature>
<feature type="compositionally biased region" description="Basic and acidic residues" evidence="2">
    <location>
        <begin position="1192"/>
        <end position="1206"/>
    </location>
</feature>
<feature type="compositionally biased region" description="Basic and acidic residues" evidence="2">
    <location>
        <begin position="3254"/>
        <end position="3265"/>
    </location>
</feature>
<feature type="region of interest" description="Disordered" evidence="2">
    <location>
        <begin position="2536"/>
        <end position="2555"/>
    </location>
</feature>
<feature type="coiled-coil region" evidence="1">
    <location>
        <begin position="993"/>
        <end position="1020"/>
    </location>
</feature>
<feature type="coiled-coil region" evidence="1">
    <location>
        <begin position="922"/>
        <end position="949"/>
    </location>
</feature>
<feature type="coiled-coil region" evidence="1">
    <location>
        <begin position="2970"/>
        <end position="2997"/>
    </location>
</feature>
<feature type="region of interest" description="Disordered" evidence="2">
    <location>
        <begin position="2943"/>
        <end position="2969"/>
    </location>
</feature>
<evidence type="ECO:0000256" key="1">
    <source>
        <dbReference type="SAM" id="Coils"/>
    </source>
</evidence>
<keyword evidence="4" id="KW-1185">Reference proteome</keyword>
<feature type="compositionally biased region" description="Polar residues" evidence="2">
    <location>
        <begin position="2060"/>
        <end position="2073"/>
    </location>
</feature>
<feature type="compositionally biased region" description="Basic and acidic residues" evidence="2">
    <location>
        <begin position="3063"/>
        <end position="3087"/>
    </location>
</feature>
<feature type="coiled-coil region" evidence="1">
    <location>
        <begin position="851"/>
        <end position="878"/>
    </location>
</feature>
<feature type="compositionally biased region" description="Polar residues" evidence="2">
    <location>
        <begin position="1653"/>
        <end position="1662"/>
    </location>
</feature>
<feature type="coiled-coil region" evidence="1">
    <location>
        <begin position="780"/>
        <end position="807"/>
    </location>
</feature>
<feature type="region of interest" description="Disordered" evidence="2">
    <location>
        <begin position="2048"/>
        <end position="2080"/>
    </location>
</feature>
<feature type="coiled-coil region" evidence="1">
    <location>
        <begin position="3922"/>
        <end position="3956"/>
    </location>
</feature>
<dbReference type="Pfam" id="PF19252">
    <property type="entry name" value="HIND"/>
    <property type="match status" value="1"/>
</dbReference>
<feature type="region of interest" description="Disordered" evidence="2">
    <location>
        <begin position="1219"/>
        <end position="1275"/>
    </location>
</feature>
<feature type="coiled-coil region" evidence="1">
    <location>
        <begin position="4034"/>
        <end position="4075"/>
    </location>
</feature>
<sequence length="4075" mass="462770">MQKTPPNVQSLPSGEEDKDTVINNLQTEIKTLQTYQNKSQDKLNEGVSKVEEQLNIPIQENTEDQNLDLFDRILRVGSNVRSLHDQITDQIVDILERGFQDVKFLQDTLYNIKEKLEGSANIPTEDIETQEIIQNIRKIAFDLPPEPEELQKALQKSVMIHQDSESKIKYFQGRISDLEQQINFYIESGQNPGNESTYEFGTHGDLESSSFYSAFPLSANNSPRRHNISKNDASSFRSQRYHKPHSSISPDSIEQMDNYALQNSLRQQVELEYSDKISQLSAQLNEAESKREIQNNDQKVLNSKLSTLQKKYKELEAKYKKLLAQQNQKSPNLEKANLAEQIKKLTADLETARKTNKSFSDQVKATKAELEKAKSTIEGQTKELNDTKLKSKKIQSAYLNLKKKSDAIEQENKNLKLHQSPSVTDRNITLDVLVEEDKTHKVQQTLSELNEQNKKQKEYLINIRKALGLPTDDIESNQTEDFFNKDIIDKVSRINKEFEVSKDELDKIKENLGISKIPSTEDDANGQTEENQEGTVINQITKYQKENEELKSKLKEVHNTFGMASDEEEAKTKLEEISKARQHLQQLITAVKGSEEPVNVDNLTEEELNQIIKEAKQDKEITDSIKSALPESGEEMSIEQTKAKLEEATKARQQLQQMIAAIKGNEEPVNIDNLTEEDLNQIINEAKQDKAITDSIKSALPENGEEMSIEQTKAKLAEATKARQQLQQLISAVKGSDQPVDIDNLTEEDMNKIINEAKQDKEITESVRSALPEGNEEMSIEQTKAKLEEATKARQQLQQLISAVKGSEEPVDIGNLTEEDMNKIVKEAKQDKEITESIKSALPESGEEMSIEQTKAKLEEATKTRQQLQQLISAVRGSEEPINIDNLTEEDLNKIVKEAKQDKEITDSIKSALPEGSEEMSIEQTKAKLEEATKARQQLQQLISAVKGSDQPVDIDNLTEEDMNKIVKEAKQDKEITDSIKSALPESGEEMSIEQTKAKLEEATKARQQLQQMITAIKGNEEPVNIDNLTEEELNQIINEAKQDKEVSDSIKSSLSPLEGQNGSKTGPQSFVEQVKEANKEKEKMKETLDAIAKSLGIRPEKLQQASESSAPLTTEELCSEIQKAVQEQVAENREIREALGEETEEAKGGGEGEAAKQPKDIKAALKKQKEENEILKKNLQSVLSTLGLPPLKEKEDGSLDLSEKGALEQQCSVINNEIEKMKNRKEKLQKEMRTLKESLGLEEEETRDENQLNEDESASNEPSSKKKQNVSEVILNTTKENNELKEQLKNMRELLGLQAEGTEGEEGKDKQDIVTRINEINEENKILKEQVQEMCKMLGIPDITTEASNEMSEDNKRSPTQRFEEATKEIKNKLGKLQEENEIMKNQIIKMAESVGVDASQLNEEMTAAGLQEQCENIKTRIDKVQQNNTTLREQNDSIRNSLGLPPITDEELETATKSREAAKATEGDQASQNIEDPLVTKLQQMKNNVESIQNTLGIDPTSSSTEAIQGKAEQLKHENEHLIEENNKLRKALGLPPIEAHKEQPGKEGSTNANEQEDNLDNVYEQAQEQRKENEILKKHLQDIVSTLGLPPLKEKEDGSLDLSEGVSLETQCNNIKKEVEQIKNKKDKLQQEMRLLKESLGLEEEEETQDNSTTNIENAESNKEKPEKKKQNVSEVILNTTKENNELKEQLKNMRELLGLQAEGTEGEEGKDKQDIVTRINEINEENKILKEQVQEMCKMLGIPDITTEASNEISEDNKRSPTQRFEEATKEIKNKLGKLQEENEIMKNQIIKMAESVGVDASQLNEEMTAAGLQEQCENIKTRIDKVQQNNTTLREQNDSIRNSLGLPPITDEELEIAIKSREAKLQGGEANEANDKADDPLLAHLKQMKNNVDSIQNSLGIDPTSSSTEAIQGKAEQLKQENEHLIEEINKHRKALGLPPIEAHKEQPGKEVSMNANEQEENLKNVYEQAQEQRKENEILKKHLQDIVSTLGLPPLKEKEDGSLDLSEGVSLETQCNNIKKEVEQIKNKKDKLQQEMRLLKESLGLEEEEEAQDNSESNKGSTDSQANSEKKKQNVSEIIINTTKENNELKEQLKNMRELLGLQPEGTEGEEGSNTEEVVKSLQSQKELFNELGNLLQDVKLDHNENESGKPLTPNEAIIQKIKALTQEKADLQNAVNISNVSNKIQKSEYEEIASLLFNSEGFNEAESEFGVSESDGESKPESKIVRAIKYLKKRHEQAEDELNQTIEKVEQNKKDLSDKLSEKEKEFNEIKQKLIETQSKNSGIIEERSAFQNNLMKSLQEALNEAVNSPEGKDSPVYIKLNDISQEIMNQQNMIGELANDKEKLVRLEKLEDERSQILDSLQIEGYLSPRERKETNVASIVQRLIDSSKKNGNNDVILERFAELNQSENDEIGSKQTEKDPVKRLINENGDLKAQLEYLKNRFNVSENEIHDAIAKSRDPNYQSPTEIFKKQLEQMKEKPETVEALLEELGVDTSKLTPEEKQQIILQCVSNAHKNEQEIRHIMELPPGNSIVLPSRPQEKEEQRNENEIVFEEEEEDLSNNEVNENKIKSNLANTKNELVEAIDTMHKQNNIVTDGTIHLCNTLNLLPTKSKQTEFNEEEMIHEAKISPNEIDQELMNKLNNKVSSMSKEALILRSQVVSLADALGIEGQERTNAQDLIEEVTNRISEINKEKEEAKTDLEEIQKSLGICKSGDKQNQNQSPHSFAQEIINAKKENEVLKTTLNKLCQQLGIPSIEESSEQANEKELIEEKCNQILGQLSNSNIQGGNKSGFIIKDGNPNEIMNDLSNLFEQECQNDENSNQKEPQQITKENFINKVKGQATAFNKLRSAMKESQGEEQNNNSNENMTEEELADKIIQMMNETKELQQTVQTQEEKISQLTKEEEKKKIAVHKLSLLLDPFIKYSADASSELLESEASFSQDEEEEKPTNKNRNQGGEKTLDEIVEDVTNLTEQVRSLLHENSNLSVENNSIKVSDVSMKAYSEERNILSSLLLAAKDSDDSDDLEEEELNKDGELKLVSALKKLHRHQNKLKSKLDEASSNKEKLENELKQVQKDNEATSNENEQLKEKVEKLESEKNEKQKMMNTIIEERAAFETRIQDIIQNNSQQSSPLVDQLMSLSTELSKQQQQNKNFEKQTFTKLDEVDNKLNVLLPVKEKSAELNIDSDGNLINSEDELNGPKLISSYKKMKGKNQELNEQLIEMKAENEKLQEEIRQLGGDPSNTKSDEIKRLKEEISQLQKKKKKSSSNNDENVEFEEEEEDLSKDDLKPSSETIHKLQQKIKELQAKLDEVEEERKQILKSLGIGKQGNDEDEEDQEIENQPNKIAESIQRMKNELSKRLDEVADLKKQLDESASKIQQLQQQQKETLLAIARGIDDDDLTSFSPAIQTELIENLEELRNQIGHQNEDINQAMIHGESSEEMRELEEKIQARKREPHAPVKKPQNALLESLKKFQADLNEATRNNAEKDCKIEELETKISDLEKERRAILHELGLSEKQNEEEEEEVFIDITSPIYMKIQEMKENESALKSEIETLKRAQQNNANTIQELKNERQKIMQALYGCDDDDENNNENNCLDNSELIDNLDSLNKSITEQNETINAAIVQEPSDEELSASQLSPLPSPVRRQRIQRPQNQVLSALKKIRNELKEATNANFDKDIRIEELESQLREYEENGVPAVQSRSVNINSGAPENNIFNELKEKIIQLEKQIENLQEEKQTAEQQIEKLSNETQKLKELNGNIDKLDQMIEKFENEKKVSENQVNFLKDEIQKEKKFIQIIGESIDRSIQLMGITSNIQGEEGVVDKAKKLENQLLSFISKTSSELTDSSISLEKKLKEQEEAIEVLKGKNQALTFEKNAVMSVLGIHDDNNQESSEEELLLARNDSLLFKEVQNMTQRIDDQLNQIEKLKQDLIKATKTIEQLSEERGSIMQALMPSDEKLSDYSTGDLFRNLESLGHQISKQNEDMNTVIEEEITLDASTDSVASSSPSVCKSPQREPKQRPHNFILEALKKIRSQLEEAQQEVSNKEIKIAELENEIDSLKKE</sequence>
<feature type="compositionally biased region" description="Basic and acidic residues" evidence="2">
    <location>
        <begin position="1354"/>
        <end position="1365"/>
    </location>
</feature>
<feature type="compositionally biased region" description="Basic and acidic residues" evidence="2">
    <location>
        <begin position="2546"/>
        <end position="2555"/>
    </location>
</feature>
<keyword evidence="1" id="KW-0175">Coiled coil</keyword>
<proteinExistence type="predicted"/>
<evidence type="ECO:0000313" key="3">
    <source>
        <dbReference type="EMBL" id="KAK8838156.1"/>
    </source>
</evidence>
<organism evidence="3 4">
    <name type="scientific">Tritrichomonas musculus</name>
    <dbReference type="NCBI Taxonomy" id="1915356"/>
    <lineage>
        <taxon>Eukaryota</taxon>
        <taxon>Metamonada</taxon>
        <taxon>Parabasalia</taxon>
        <taxon>Tritrichomonadida</taxon>
        <taxon>Tritrichomonadidae</taxon>
        <taxon>Tritrichomonas</taxon>
    </lineage>
</organism>
<dbReference type="Proteomes" id="UP001470230">
    <property type="component" value="Unassembled WGS sequence"/>
</dbReference>
<feature type="compositionally biased region" description="Basic and acidic residues" evidence="2">
    <location>
        <begin position="3294"/>
        <end position="3304"/>
    </location>
</feature>
<evidence type="ECO:0000256" key="2">
    <source>
        <dbReference type="SAM" id="MobiDB-lite"/>
    </source>
</evidence>
<feature type="coiled-coil region" evidence="1">
    <location>
        <begin position="270"/>
        <end position="418"/>
    </location>
</feature>
<feature type="region of interest" description="Disordered" evidence="2">
    <location>
        <begin position="1041"/>
        <end position="1070"/>
    </location>
</feature>
<feature type="region of interest" description="Disordered" evidence="2">
    <location>
        <begin position="3060"/>
        <end position="3108"/>
    </location>
</feature>
<reference evidence="3 4" key="1">
    <citation type="submission" date="2024-04" db="EMBL/GenBank/DDBJ databases">
        <title>Tritrichomonas musculus Genome.</title>
        <authorList>
            <person name="Alves-Ferreira E."/>
            <person name="Grigg M."/>
            <person name="Lorenzi H."/>
            <person name="Galac M."/>
        </authorList>
    </citation>
    <scope>NUCLEOTIDE SEQUENCE [LARGE SCALE GENOMIC DNA]</scope>
    <source>
        <strain evidence="3 4">EAF2021</strain>
    </source>
</reference>
<dbReference type="InterPro" id="IPR045347">
    <property type="entry name" value="HIND"/>
</dbReference>
<feature type="compositionally biased region" description="Acidic residues" evidence="2">
    <location>
        <begin position="3281"/>
        <end position="3293"/>
    </location>
</feature>
<protein>
    <recommendedName>
        <fullName evidence="5">Viral A-type inclusion protein</fullName>
    </recommendedName>
</protein>
<dbReference type="PANTHER" id="PTHR23159">
    <property type="entry name" value="CENTROSOMAL PROTEIN 2"/>
    <property type="match status" value="1"/>
</dbReference>
<feature type="compositionally biased region" description="Polar residues" evidence="2">
    <location>
        <begin position="1429"/>
        <end position="1442"/>
    </location>
</feature>
<feature type="compositionally biased region" description="Polar residues" evidence="2">
    <location>
        <begin position="1050"/>
        <end position="1070"/>
    </location>
</feature>
<evidence type="ECO:0008006" key="5">
    <source>
        <dbReference type="Google" id="ProtNLM"/>
    </source>
</evidence>
<feature type="region of interest" description="Disordered" evidence="2">
    <location>
        <begin position="218"/>
        <end position="252"/>
    </location>
</feature>
<feature type="coiled-coil region" evidence="1">
    <location>
        <begin position="2878"/>
        <end position="2919"/>
    </location>
</feature>
<feature type="compositionally biased region" description="Acidic residues" evidence="2">
    <location>
        <begin position="2050"/>
        <end position="2059"/>
    </location>
</feature>
<feature type="region of interest" description="Disordered" evidence="2">
    <location>
        <begin position="1641"/>
        <end position="1677"/>
    </location>
</feature>
<feature type="coiled-coil region" evidence="1">
    <location>
        <begin position="3549"/>
        <end position="3629"/>
    </location>
</feature>